<dbReference type="Proteomes" id="UP000885847">
    <property type="component" value="Unassembled WGS sequence"/>
</dbReference>
<dbReference type="PANTHER" id="PTHR34874">
    <property type="entry name" value="PROTEIN YCHN"/>
    <property type="match status" value="1"/>
</dbReference>
<evidence type="ECO:0000313" key="1">
    <source>
        <dbReference type="EMBL" id="HDI83202.1"/>
    </source>
</evidence>
<organism evidence="1">
    <name type="scientific">candidate division WOR-3 bacterium</name>
    <dbReference type="NCBI Taxonomy" id="2052148"/>
    <lineage>
        <taxon>Bacteria</taxon>
        <taxon>Bacteria division WOR-3</taxon>
    </lineage>
</organism>
<dbReference type="AlphaFoldDB" id="A0A7C0ZF68"/>
<proteinExistence type="predicted"/>
<dbReference type="GO" id="GO:0005829">
    <property type="term" value="C:cytosol"/>
    <property type="evidence" value="ECO:0007669"/>
    <property type="project" value="TreeGrafter"/>
</dbReference>
<sequence>MKIGFLVRTGPYTSQNIDTVYEVAKRALKKGHEVKIFLYEDGVFNMNKDIKSPQERNIADRMRELLELGAEIKGCGTCAKFRGFTRNNLIEGSKLAGMAYFVEILNTVDRFLSLGF</sequence>
<dbReference type="InterPro" id="IPR027396">
    <property type="entry name" value="DsrEFH-like"/>
</dbReference>
<dbReference type="InterPro" id="IPR003787">
    <property type="entry name" value="Sulphur_relay_DsrE/F-like"/>
</dbReference>
<dbReference type="Pfam" id="PF02635">
    <property type="entry name" value="DsrE"/>
    <property type="match status" value="1"/>
</dbReference>
<reference evidence="1" key="1">
    <citation type="journal article" date="2020" name="mSystems">
        <title>Genome- and Community-Level Interaction Insights into Carbon Utilization and Element Cycling Functions of Hydrothermarchaeota in Hydrothermal Sediment.</title>
        <authorList>
            <person name="Zhou Z."/>
            <person name="Liu Y."/>
            <person name="Xu W."/>
            <person name="Pan J."/>
            <person name="Luo Z.H."/>
            <person name="Li M."/>
        </authorList>
    </citation>
    <scope>NUCLEOTIDE SEQUENCE [LARGE SCALE GENOMIC DNA]</scope>
    <source>
        <strain evidence="1">HyVt-102</strain>
    </source>
</reference>
<gene>
    <name evidence="1" type="ORF">ENF18_05375</name>
</gene>
<name>A0A7C0ZF68_UNCW3</name>
<comment type="caution">
    <text evidence="1">The sequence shown here is derived from an EMBL/GenBank/DDBJ whole genome shotgun (WGS) entry which is preliminary data.</text>
</comment>
<dbReference type="Gene3D" id="3.40.1260.10">
    <property type="entry name" value="DsrEFH-like"/>
    <property type="match status" value="1"/>
</dbReference>
<accession>A0A7C0ZF68</accession>
<dbReference type="SUPFAM" id="SSF75169">
    <property type="entry name" value="DsrEFH-like"/>
    <property type="match status" value="1"/>
</dbReference>
<protein>
    <submittedName>
        <fullName evidence="1">Sulfur reduction protein DsrE</fullName>
    </submittedName>
</protein>
<dbReference type="EMBL" id="DQWE01000257">
    <property type="protein sequence ID" value="HDI83202.1"/>
    <property type="molecule type" value="Genomic_DNA"/>
</dbReference>
<dbReference type="PANTHER" id="PTHR34874:SF1">
    <property type="entry name" value="PROTEIN YCHN"/>
    <property type="match status" value="1"/>
</dbReference>